<dbReference type="InterPro" id="IPR001300">
    <property type="entry name" value="Peptidase_C2_calpain_cat"/>
</dbReference>
<feature type="domain" description="Calpain catalytic" evidence="4">
    <location>
        <begin position="45"/>
        <end position="78"/>
    </location>
</feature>
<comment type="similarity">
    <text evidence="1">Belongs to the peptidase C2 family.</text>
</comment>
<dbReference type="PANTHER" id="PTHR10183:SF268">
    <property type="entry name" value="CALPAIN-2 CATALYTIC SUBUNIT"/>
    <property type="match status" value="1"/>
</dbReference>
<accession>A0ABQ9TPL4</accession>
<evidence type="ECO:0000313" key="6">
    <source>
        <dbReference type="Proteomes" id="UP001266305"/>
    </source>
</evidence>
<evidence type="ECO:0000313" key="5">
    <source>
        <dbReference type="EMBL" id="KAK2086589.1"/>
    </source>
</evidence>
<evidence type="ECO:0000256" key="1">
    <source>
        <dbReference type="ARBA" id="ARBA00007623"/>
    </source>
</evidence>
<evidence type="ECO:0000256" key="2">
    <source>
        <dbReference type="PROSITE-ProRule" id="PRU00239"/>
    </source>
</evidence>
<protein>
    <recommendedName>
        <fullName evidence="4">Calpain catalytic domain-containing protein</fullName>
    </recommendedName>
</protein>
<keyword evidence="6" id="KW-1185">Reference proteome</keyword>
<name>A0ABQ9TPL4_SAGOE</name>
<proteinExistence type="inferred from homology"/>
<dbReference type="InterPro" id="IPR022684">
    <property type="entry name" value="Calpain_cysteine_protease"/>
</dbReference>
<dbReference type="PANTHER" id="PTHR10183">
    <property type="entry name" value="CALPAIN"/>
    <property type="match status" value="1"/>
</dbReference>
<organism evidence="5 6">
    <name type="scientific">Saguinus oedipus</name>
    <name type="common">Cotton-top tamarin</name>
    <name type="synonym">Oedipomidas oedipus</name>
    <dbReference type="NCBI Taxonomy" id="9490"/>
    <lineage>
        <taxon>Eukaryota</taxon>
        <taxon>Metazoa</taxon>
        <taxon>Chordata</taxon>
        <taxon>Craniata</taxon>
        <taxon>Vertebrata</taxon>
        <taxon>Euteleostomi</taxon>
        <taxon>Mammalia</taxon>
        <taxon>Eutheria</taxon>
        <taxon>Euarchontoglires</taxon>
        <taxon>Primates</taxon>
        <taxon>Haplorrhini</taxon>
        <taxon>Platyrrhini</taxon>
        <taxon>Cebidae</taxon>
        <taxon>Callitrichinae</taxon>
        <taxon>Saguinus</taxon>
    </lineage>
</organism>
<feature type="region of interest" description="Disordered" evidence="3">
    <location>
        <begin position="71"/>
        <end position="147"/>
    </location>
</feature>
<reference evidence="5 6" key="1">
    <citation type="submission" date="2023-05" db="EMBL/GenBank/DDBJ databases">
        <title>B98-5 Cell Line De Novo Hybrid Assembly: An Optical Mapping Approach.</title>
        <authorList>
            <person name="Kananen K."/>
            <person name="Auerbach J.A."/>
            <person name="Kautto E."/>
            <person name="Blachly J.S."/>
        </authorList>
    </citation>
    <scope>NUCLEOTIDE SEQUENCE [LARGE SCALE GENOMIC DNA]</scope>
    <source>
        <strain evidence="5">B95-8</strain>
        <tissue evidence="5">Cell line</tissue>
    </source>
</reference>
<gene>
    <name evidence="5" type="ORF">P7K49_036014</name>
</gene>
<dbReference type="SUPFAM" id="SSF54001">
    <property type="entry name" value="Cysteine proteinases"/>
    <property type="match status" value="1"/>
</dbReference>
<comment type="caution">
    <text evidence="2">Lacks conserved residue(s) required for the propagation of feature annotation.</text>
</comment>
<evidence type="ECO:0000256" key="3">
    <source>
        <dbReference type="SAM" id="MobiDB-lite"/>
    </source>
</evidence>
<comment type="caution">
    <text evidence="5">The sequence shown here is derived from an EMBL/GenBank/DDBJ whole genome shotgun (WGS) entry which is preliminary data.</text>
</comment>
<sequence>MAGIAAKLVKDREAAQGLGSHERAVKYLNQDYEALRDECLEAGALFQDPSFPAMPSSLGFKELGPYSSKTRGIEWKRPTVGRSARQDAGRAGCSPSAAVGTPQARDASAPPEPGTPFERGGTPGPALSSTHQAFLGGSGRITALKPH</sequence>
<evidence type="ECO:0000259" key="4">
    <source>
        <dbReference type="PROSITE" id="PS50203"/>
    </source>
</evidence>
<dbReference type="Proteomes" id="UP001266305">
    <property type="component" value="Unassembled WGS sequence"/>
</dbReference>
<dbReference type="EMBL" id="JASSZA010000020">
    <property type="protein sequence ID" value="KAK2086589.1"/>
    <property type="molecule type" value="Genomic_DNA"/>
</dbReference>
<dbReference type="InterPro" id="IPR038765">
    <property type="entry name" value="Papain-like_cys_pep_sf"/>
</dbReference>
<dbReference type="PROSITE" id="PS50203">
    <property type="entry name" value="CALPAIN_CAT"/>
    <property type="match status" value="1"/>
</dbReference>